<feature type="region of interest" description="Disordered" evidence="2">
    <location>
        <begin position="161"/>
        <end position="199"/>
    </location>
</feature>
<accession>A0ABN0X5D7</accession>
<reference evidence="4 5" key="1">
    <citation type="journal article" date="2019" name="Int. J. Syst. Evol. Microbiol.">
        <title>The Global Catalogue of Microorganisms (GCM) 10K type strain sequencing project: providing services to taxonomists for standard genome sequencing and annotation.</title>
        <authorList>
            <consortium name="The Broad Institute Genomics Platform"/>
            <consortium name="The Broad Institute Genome Sequencing Center for Infectious Disease"/>
            <person name="Wu L."/>
            <person name="Ma J."/>
        </authorList>
    </citation>
    <scope>NUCLEOTIDE SEQUENCE [LARGE SCALE GENOMIC DNA]</scope>
    <source>
        <strain evidence="4 5">JCM 12662</strain>
    </source>
</reference>
<dbReference type="Proteomes" id="UP001501166">
    <property type="component" value="Unassembled WGS sequence"/>
</dbReference>
<feature type="compositionally biased region" description="Low complexity" evidence="2">
    <location>
        <begin position="173"/>
        <end position="185"/>
    </location>
</feature>
<dbReference type="EMBL" id="BAAACW010000036">
    <property type="protein sequence ID" value="GAA0355544.1"/>
    <property type="molecule type" value="Genomic_DNA"/>
</dbReference>
<evidence type="ECO:0000256" key="1">
    <source>
        <dbReference type="ARBA" id="ARBA00093462"/>
    </source>
</evidence>
<evidence type="ECO:0000256" key="2">
    <source>
        <dbReference type="SAM" id="MobiDB-lite"/>
    </source>
</evidence>
<gene>
    <name evidence="4" type="ORF">GCM10008932_05720</name>
</gene>
<dbReference type="InterPro" id="IPR034829">
    <property type="entry name" value="DnaD-like_sf"/>
</dbReference>
<dbReference type="InterPro" id="IPR006343">
    <property type="entry name" value="DnaB/C_C"/>
</dbReference>
<name>A0ABN0X5D7_9LACT</name>
<dbReference type="SUPFAM" id="SSF158499">
    <property type="entry name" value="DnaD domain-like"/>
    <property type="match status" value="1"/>
</dbReference>
<feature type="compositionally biased region" description="Basic and acidic residues" evidence="2">
    <location>
        <begin position="161"/>
        <end position="172"/>
    </location>
</feature>
<comment type="caution">
    <text evidence="4">The sequence shown here is derived from an EMBL/GenBank/DDBJ whole genome shotgun (WGS) entry which is preliminary data.</text>
</comment>
<dbReference type="NCBIfam" id="TIGR01446">
    <property type="entry name" value="DnaD_dom"/>
    <property type="match status" value="1"/>
</dbReference>
<keyword evidence="5" id="KW-1185">Reference proteome</keyword>
<evidence type="ECO:0000259" key="3">
    <source>
        <dbReference type="Pfam" id="PF07261"/>
    </source>
</evidence>
<dbReference type="Pfam" id="PF07261">
    <property type="entry name" value="DnaB_2"/>
    <property type="match status" value="1"/>
</dbReference>
<protein>
    <recommendedName>
        <fullName evidence="3">DnaB/C C-terminal domain-containing protein</fullName>
    </recommendedName>
</protein>
<dbReference type="Gene3D" id="1.10.10.630">
    <property type="entry name" value="DnaD domain-like"/>
    <property type="match status" value="1"/>
</dbReference>
<evidence type="ECO:0000313" key="5">
    <source>
        <dbReference type="Proteomes" id="UP001501166"/>
    </source>
</evidence>
<comment type="similarity">
    <text evidence="1">Belongs to the DnaB/DnaD family.</text>
</comment>
<feature type="domain" description="DnaB/C C-terminal" evidence="3">
    <location>
        <begin position="239"/>
        <end position="304"/>
    </location>
</feature>
<organism evidence="4 5">
    <name type="scientific">Alkalibacterium iburiense</name>
    <dbReference type="NCBI Taxonomy" id="290589"/>
    <lineage>
        <taxon>Bacteria</taxon>
        <taxon>Bacillati</taxon>
        <taxon>Bacillota</taxon>
        <taxon>Bacilli</taxon>
        <taxon>Lactobacillales</taxon>
        <taxon>Carnobacteriaceae</taxon>
        <taxon>Alkalibacterium</taxon>
    </lineage>
</organism>
<sequence length="313" mass="36701">MVKRIVDTAFWTDMQVVDNYSVEDKYFSLYLMTNDKTTQVGIYPLPKKVMSFETGFTSDVIQVLLDRFSNNYGKIIYSEKTQEITVLQSLQYTILKGGKPVSDLLERELTKVRDSSLIFATYEEMNNFWQLSKRPFDKTIKQLFENELSNRGLMSLQNHNENEDKNENKKNNENQNDSNNDIYNDNENHNDNEDSWATNRRDDIEKEESELIAGYIDYLKIRIPNYEGSINPDNIIYVYYEQLLGQVNPIVENQLNKWKREMPASLVLEALHRSVKAHSPLLYAASIIEKWNKEGVTSFRDVTEIDRRKPGFK</sequence>
<evidence type="ECO:0000313" key="4">
    <source>
        <dbReference type="EMBL" id="GAA0355544.1"/>
    </source>
</evidence>
<proteinExistence type="inferred from homology"/>
<dbReference type="RefSeq" id="WP_343753814.1">
    <property type="nucleotide sequence ID" value="NZ_BAAACW010000036.1"/>
</dbReference>